<reference evidence="1 2" key="1">
    <citation type="journal article" date="2018" name="Sci. Rep.">
        <title>Genomic signatures of local adaptation to the degree of environmental predictability in rotifers.</title>
        <authorList>
            <person name="Franch-Gras L."/>
            <person name="Hahn C."/>
            <person name="Garcia-Roger E.M."/>
            <person name="Carmona M.J."/>
            <person name="Serra M."/>
            <person name="Gomez A."/>
        </authorList>
    </citation>
    <scope>NUCLEOTIDE SEQUENCE [LARGE SCALE GENOMIC DNA]</scope>
    <source>
        <strain evidence="1">HYR1</strain>
    </source>
</reference>
<keyword evidence="2" id="KW-1185">Reference proteome</keyword>
<proteinExistence type="predicted"/>
<sequence length="79" mass="9221">MSLLKQLIKIVTPNLSSAFDKYKVQTLKQKCTLEIPNVAEKKALGLLYEFYHFPSHFTNLQCYQNQIFNMFCAETLLDD</sequence>
<evidence type="ECO:0000313" key="1">
    <source>
        <dbReference type="EMBL" id="RNA02704.1"/>
    </source>
</evidence>
<comment type="caution">
    <text evidence="1">The sequence shown here is derived from an EMBL/GenBank/DDBJ whole genome shotgun (WGS) entry which is preliminary data.</text>
</comment>
<evidence type="ECO:0000313" key="2">
    <source>
        <dbReference type="Proteomes" id="UP000276133"/>
    </source>
</evidence>
<protein>
    <submittedName>
        <fullName evidence="1">Uncharacterized protein</fullName>
    </submittedName>
</protein>
<organism evidence="1 2">
    <name type="scientific">Brachionus plicatilis</name>
    <name type="common">Marine rotifer</name>
    <name type="synonym">Brachionus muelleri</name>
    <dbReference type="NCBI Taxonomy" id="10195"/>
    <lineage>
        <taxon>Eukaryota</taxon>
        <taxon>Metazoa</taxon>
        <taxon>Spiralia</taxon>
        <taxon>Gnathifera</taxon>
        <taxon>Rotifera</taxon>
        <taxon>Eurotatoria</taxon>
        <taxon>Monogononta</taxon>
        <taxon>Pseudotrocha</taxon>
        <taxon>Ploima</taxon>
        <taxon>Brachionidae</taxon>
        <taxon>Brachionus</taxon>
    </lineage>
</organism>
<dbReference type="Proteomes" id="UP000276133">
    <property type="component" value="Unassembled WGS sequence"/>
</dbReference>
<dbReference type="EMBL" id="REGN01008783">
    <property type="protein sequence ID" value="RNA02704.1"/>
    <property type="molecule type" value="Genomic_DNA"/>
</dbReference>
<name>A0A3M7PUR9_BRAPC</name>
<gene>
    <name evidence="1" type="ORF">BpHYR1_012341</name>
</gene>
<dbReference type="AlphaFoldDB" id="A0A3M7PUR9"/>
<accession>A0A3M7PUR9</accession>